<organism evidence="2 3">
    <name type="scientific">Nonomuraea antimicrobica</name>
    <dbReference type="NCBI Taxonomy" id="561173"/>
    <lineage>
        <taxon>Bacteria</taxon>
        <taxon>Bacillati</taxon>
        <taxon>Actinomycetota</taxon>
        <taxon>Actinomycetes</taxon>
        <taxon>Streptosporangiales</taxon>
        <taxon>Streptosporangiaceae</taxon>
        <taxon>Nonomuraea</taxon>
    </lineage>
</organism>
<proteinExistence type="predicted"/>
<gene>
    <name evidence="2" type="ORF">GCM10022224_071540</name>
</gene>
<accession>A0ABP7CXT0</accession>
<dbReference type="Proteomes" id="UP001500902">
    <property type="component" value="Unassembled WGS sequence"/>
</dbReference>
<evidence type="ECO:0000313" key="2">
    <source>
        <dbReference type="EMBL" id="GAA3695560.1"/>
    </source>
</evidence>
<dbReference type="EMBL" id="BAAAZP010000145">
    <property type="protein sequence ID" value="GAA3695560.1"/>
    <property type="molecule type" value="Genomic_DNA"/>
</dbReference>
<feature type="region of interest" description="Disordered" evidence="1">
    <location>
        <begin position="22"/>
        <end position="42"/>
    </location>
</feature>
<comment type="caution">
    <text evidence="2">The sequence shown here is derived from an EMBL/GenBank/DDBJ whole genome shotgun (WGS) entry which is preliminary data.</text>
</comment>
<evidence type="ECO:0000256" key="1">
    <source>
        <dbReference type="SAM" id="MobiDB-lite"/>
    </source>
</evidence>
<sequence length="74" mass="8827">MAFDWVRQRCCIRLLYSTTRERQHRLTMGRPNPPPQPHGSVSRRFELPQTRCHLDVPNDEQEIPRVQTLLNLAY</sequence>
<keyword evidence="3" id="KW-1185">Reference proteome</keyword>
<name>A0ABP7CXT0_9ACTN</name>
<evidence type="ECO:0000313" key="3">
    <source>
        <dbReference type="Proteomes" id="UP001500902"/>
    </source>
</evidence>
<reference evidence="3" key="1">
    <citation type="journal article" date="2019" name="Int. J. Syst. Evol. Microbiol.">
        <title>The Global Catalogue of Microorganisms (GCM) 10K type strain sequencing project: providing services to taxonomists for standard genome sequencing and annotation.</title>
        <authorList>
            <consortium name="The Broad Institute Genomics Platform"/>
            <consortium name="The Broad Institute Genome Sequencing Center for Infectious Disease"/>
            <person name="Wu L."/>
            <person name="Ma J."/>
        </authorList>
    </citation>
    <scope>NUCLEOTIDE SEQUENCE [LARGE SCALE GENOMIC DNA]</scope>
    <source>
        <strain evidence="3">JCM 16904</strain>
    </source>
</reference>
<protein>
    <submittedName>
        <fullName evidence="2">Uncharacterized protein</fullName>
    </submittedName>
</protein>